<dbReference type="Proteomes" id="UP001389717">
    <property type="component" value="Unassembled WGS sequence"/>
</dbReference>
<dbReference type="Gene3D" id="1.10.260.40">
    <property type="entry name" value="lambda repressor-like DNA-binding domains"/>
    <property type="match status" value="1"/>
</dbReference>
<dbReference type="SUPFAM" id="SSF47413">
    <property type="entry name" value="lambda repressor-like DNA-binding domains"/>
    <property type="match status" value="1"/>
</dbReference>
<dbReference type="Pfam" id="PF01381">
    <property type="entry name" value="HTH_3"/>
    <property type="match status" value="1"/>
</dbReference>
<dbReference type="Gene3D" id="1.10.10.2910">
    <property type="match status" value="1"/>
</dbReference>
<reference evidence="2 3" key="1">
    <citation type="submission" date="2024-04" db="EMBL/GenBank/DDBJ databases">
        <title>Bacillus oryzaecorticis sp. nov., a moderately halophilic bacterium isolated from rice husks.</title>
        <authorList>
            <person name="Zhu H.-S."/>
        </authorList>
    </citation>
    <scope>NUCLEOTIDE SEQUENCE [LARGE SCALE GENOMIC DNA]</scope>
    <source>
        <strain evidence="2 3">ZC255</strain>
    </source>
</reference>
<dbReference type="PROSITE" id="PS50943">
    <property type="entry name" value="HTH_CROC1"/>
    <property type="match status" value="1"/>
</dbReference>
<organism evidence="2 3">
    <name type="scientific">Rossellomorea oryzaecorticis</name>
    <dbReference type="NCBI Taxonomy" id="1396505"/>
    <lineage>
        <taxon>Bacteria</taxon>
        <taxon>Bacillati</taxon>
        <taxon>Bacillota</taxon>
        <taxon>Bacilli</taxon>
        <taxon>Bacillales</taxon>
        <taxon>Bacillaceae</taxon>
        <taxon>Rossellomorea</taxon>
    </lineage>
</organism>
<dbReference type="InterPro" id="IPR001387">
    <property type="entry name" value="Cro/C1-type_HTH"/>
</dbReference>
<evidence type="ECO:0000313" key="2">
    <source>
        <dbReference type="EMBL" id="MEL3972085.1"/>
    </source>
</evidence>
<gene>
    <name evidence="2" type="ORF">AAEO50_07325</name>
</gene>
<dbReference type="InterPro" id="IPR052345">
    <property type="entry name" value="Rad_response_metalloprotease"/>
</dbReference>
<feature type="domain" description="HTH cro/C1-type" evidence="1">
    <location>
        <begin position="7"/>
        <end position="61"/>
    </location>
</feature>
<dbReference type="PANTHER" id="PTHR43236:SF2">
    <property type="entry name" value="BLL0069 PROTEIN"/>
    <property type="match status" value="1"/>
</dbReference>
<dbReference type="InterPro" id="IPR010982">
    <property type="entry name" value="Lambda_DNA-bd_dom_sf"/>
</dbReference>
<evidence type="ECO:0000259" key="1">
    <source>
        <dbReference type="PROSITE" id="PS50943"/>
    </source>
</evidence>
<accession>A0ABU9K7P0</accession>
<dbReference type="EMBL" id="JBBYAF010000011">
    <property type="protein sequence ID" value="MEL3972085.1"/>
    <property type="molecule type" value="Genomic_DNA"/>
</dbReference>
<name>A0ABU9K7P0_9BACI</name>
<dbReference type="SMART" id="SM00530">
    <property type="entry name" value="HTH_XRE"/>
    <property type="match status" value="1"/>
</dbReference>
<sequence>MNVKDRIIQKRKELGLNQTELAKRAGLKPPAISQYESGARNPSYDALLKLSNALGVKVDYLISGIKDESDYSLDSMSEVLIKIFQSLTVSKKEEIINYAMLLTGQKKQTEILSTDPKQYAAYIYSQYFDKKLPIDIYNLATELNVNILYGNIREDADAILFKSNHTIILDEKLKHESRTKFAITTLIGHLILPWHTNEIYYYRKKGQSTLLTDNTEEMEANTFTTNLITPPEDLQKDLSIYKSKNASLSNLKQLADEKYKVSLTSLCNRLVEQYNDTFAVVFSDNNNKITKSFSNSIKIKDTGSDLDKRSIAFDLIKQNYKKEEFKDEIVKATTWITDASENEYVYESSVFNPEYKSVLTLISKINKVSSKS</sequence>
<proteinExistence type="predicted"/>
<evidence type="ECO:0000313" key="3">
    <source>
        <dbReference type="Proteomes" id="UP001389717"/>
    </source>
</evidence>
<dbReference type="RefSeq" id="WP_341982021.1">
    <property type="nucleotide sequence ID" value="NZ_JBBYAF010000011.1"/>
</dbReference>
<dbReference type="CDD" id="cd00093">
    <property type="entry name" value="HTH_XRE"/>
    <property type="match status" value="1"/>
</dbReference>
<comment type="caution">
    <text evidence="2">The sequence shown here is derived from an EMBL/GenBank/DDBJ whole genome shotgun (WGS) entry which is preliminary data.</text>
</comment>
<dbReference type="PANTHER" id="PTHR43236">
    <property type="entry name" value="ANTITOXIN HIGA1"/>
    <property type="match status" value="1"/>
</dbReference>
<keyword evidence="3" id="KW-1185">Reference proteome</keyword>
<protein>
    <submittedName>
        <fullName evidence="2">Helix-turn-helix transcriptional regulator</fullName>
    </submittedName>
</protein>